<dbReference type="GO" id="GO:0004806">
    <property type="term" value="F:triacylglycerol lipase activity"/>
    <property type="evidence" value="ECO:0007669"/>
    <property type="project" value="InterPro"/>
</dbReference>
<dbReference type="InterPro" id="IPR002331">
    <property type="entry name" value="Lipase_panc"/>
</dbReference>
<dbReference type="Gene3D" id="3.40.50.1820">
    <property type="entry name" value="alpha/beta hydrolase"/>
    <property type="match status" value="1"/>
</dbReference>
<feature type="domain" description="PLAT" evidence="10">
    <location>
        <begin position="370"/>
        <end position="473"/>
    </location>
</feature>
<evidence type="ECO:0000259" key="10">
    <source>
        <dbReference type="Pfam" id="PF01477"/>
    </source>
</evidence>
<dbReference type="InterPro" id="IPR013818">
    <property type="entry name" value="Lipase"/>
</dbReference>
<dbReference type="Gene3D" id="2.60.60.20">
    <property type="entry name" value="PLAT/LH2 domain"/>
    <property type="match status" value="1"/>
</dbReference>
<evidence type="ECO:0000313" key="11">
    <source>
        <dbReference type="Proteomes" id="UP000694845"/>
    </source>
</evidence>
<dbReference type="InterPro" id="IPR000734">
    <property type="entry name" value="TAG_lipase"/>
</dbReference>
<feature type="active site" description="Charge relay system" evidence="5">
    <location>
        <position position="202"/>
    </location>
</feature>
<evidence type="ECO:0000256" key="7">
    <source>
        <dbReference type="RuleBase" id="RU004262"/>
    </source>
</evidence>
<gene>
    <name evidence="12" type="primary">LOC110980157</name>
</gene>
<feature type="binding site" evidence="6">
    <location>
        <position position="216"/>
    </location>
    <ligand>
        <name>Ca(2+)</name>
        <dbReference type="ChEBI" id="CHEBI:29108"/>
    </ligand>
</feature>
<evidence type="ECO:0000256" key="2">
    <source>
        <dbReference type="ARBA" id="ARBA00010701"/>
    </source>
</evidence>
<dbReference type="PANTHER" id="PTHR11610">
    <property type="entry name" value="LIPASE"/>
    <property type="match status" value="1"/>
</dbReference>
<dbReference type="SUPFAM" id="SSF49723">
    <property type="entry name" value="Lipase/lipooxygenase domain (PLAT/LH2 domain)"/>
    <property type="match status" value="1"/>
</dbReference>
<feature type="domain" description="Lipase" evidence="9">
    <location>
        <begin position="22"/>
        <end position="360"/>
    </location>
</feature>
<dbReference type="PANTHER" id="PTHR11610:SF173">
    <property type="entry name" value="LIPASE DOMAIN-CONTAINING PROTEIN-RELATED"/>
    <property type="match status" value="1"/>
</dbReference>
<dbReference type="FunFam" id="3.40.50.1820:FF:000033">
    <property type="entry name" value="Pancreatic triacylglycerol lipase"/>
    <property type="match status" value="1"/>
</dbReference>
<dbReference type="Pfam" id="PF01477">
    <property type="entry name" value="PLAT"/>
    <property type="match status" value="1"/>
</dbReference>
<keyword evidence="3" id="KW-0964">Secreted</keyword>
<keyword evidence="6" id="KW-0106">Calcium</keyword>
<dbReference type="GeneID" id="110980157"/>
<comment type="similarity">
    <text evidence="2 7">Belongs to the AB hydrolase superfamily. Lipase family.</text>
</comment>
<dbReference type="KEGG" id="aplc:110980157"/>
<dbReference type="InterPro" id="IPR029058">
    <property type="entry name" value="AB_hydrolase_fold"/>
</dbReference>
<feature type="binding site" evidence="6">
    <location>
        <position position="218"/>
    </location>
    <ligand>
        <name>Ca(2+)</name>
        <dbReference type="ChEBI" id="CHEBI:29108"/>
    </ligand>
</feature>
<dbReference type="InterPro" id="IPR036392">
    <property type="entry name" value="PLAT/LH2_dom_sf"/>
</dbReference>
<dbReference type="SUPFAM" id="SSF53474">
    <property type="entry name" value="alpha/beta-Hydrolases"/>
    <property type="match status" value="1"/>
</dbReference>
<feature type="active site" description="Nucleophile" evidence="5">
    <location>
        <position position="179"/>
    </location>
</feature>
<dbReference type="Proteomes" id="UP000694845">
    <property type="component" value="Unplaced"/>
</dbReference>
<name>A0A8B7YG58_ACAPL</name>
<dbReference type="GO" id="GO:0016042">
    <property type="term" value="P:lipid catabolic process"/>
    <property type="evidence" value="ECO:0007669"/>
    <property type="project" value="TreeGrafter"/>
</dbReference>
<accession>A0A8B7YG58</accession>
<dbReference type="AlphaFoldDB" id="A0A8B7YG58"/>
<comment type="subcellular location">
    <subcellularLocation>
        <location evidence="1">Secreted</location>
    </subcellularLocation>
</comment>
<dbReference type="GO" id="GO:0046872">
    <property type="term" value="F:metal ion binding"/>
    <property type="evidence" value="ECO:0007669"/>
    <property type="project" value="UniProtKB-KW"/>
</dbReference>
<dbReference type="Pfam" id="PF00151">
    <property type="entry name" value="Lipase"/>
    <property type="match status" value="1"/>
</dbReference>
<evidence type="ECO:0000256" key="1">
    <source>
        <dbReference type="ARBA" id="ARBA00004613"/>
    </source>
</evidence>
<dbReference type="GO" id="GO:0005615">
    <property type="term" value="C:extracellular space"/>
    <property type="evidence" value="ECO:0007669"/>
    <property type="project" value="TreeGrafter"/>
</dbReference>
<dbReference type="PIRSF" id="PIRSF000865">
    <property type="entry name" value="Lipoprotein_lipase_LIPH"/>
    <property type="match status" value="1"/>
</dbReference>
<dbReference type="RefSeq" id="XP_022092228.1">
    <property type="nucleotide sequence ID" value="XM_022236536.1"/>
</dbReference>
<evidence type="ECO:0000256" key="5">
    <source>
        <dbReference type="PIRSR" id="PIRSR000865-1"/>
    </source>
</evidence>
<proteinExistence type="inferred from homology"/>
<dbReference type="PRINTS" id="PR00821">
    <property type="entry name" value="TAGLIPASE"/>
</dbReference>
<keyword evidence="8" id="KW-0732">Signal</keyword>
<sequence length="494" mass="55492">MQPFILLLIWLPLAFAEDRAKEKCFPNIGCFNYGYPFLDPPQRPLSWAPQSPSRVNARFLLHTRHNPLKEQAQELYIDKPSSITSSHFDPSKETKMICHGFLESGLIEWDYWMIDMTKAFLNYADYNVIRVVWGSGSMFPYTQALSNTRIVGAETSRLIDKLRALYGVSAGSFHFIGHSLGSHIGGYVGERQSGLGRITGLDPAGPGFENTQPQVRLDPTDALFVDTIHTDAKSLLALGFGIVAPVGHMDFYPNGGSSQPGCDQSLFEDFLDEGLIGGGVKFVACNHMRAHEFFTESISKCPIYAFRCPNDADTYDNFLNGECFNSGDAAVMGFHSIKQKPPSGVTNQKYFATTTDKFPFCLENPFQVGLHFDKPWYSETFKGWAYVTLIGGKGTTKRTELNEDSLNFKPGTDMGFVFTTDKDPGDLRELQFYWKHDFELLNPGDWPIFDDIEVFISKITIKGLRLQKSYTMCNKKPKTGINSKTVAYFKASYC</sequence>
<organism evidence="11 12">
    <name type="scientific">Acanthaster planci</name>
    <name type="common">Crown-of-thorns starfish</name>
    <dbReference type="NCBI Taxonomy" id="133434"/>
    <lineage>
        <taxon>Eukaryota</taxon>
        <taxon>Metazoa</taxon>
        <taxon>Echinodermata</taxon>
        <taxon>Eleutherozoa</taxon>
        <taxon>Asterozoa</taxon>
        <taxon>Asteroidea</taxon>
        <taxon>Valvatacea</taxon>
        <taxon>Valvatida</taxon>
        <taxon>Acanthasteridae</taxon>
        <taxon>Acanthaster</taxon>
    </lineage>
</organism>
<dbReference type="InterPro" id="IPR016272">
    <property type="entry name" value="Lipase_LIPH"/>
</dbReference>
<dbReference type="InterPro" id="IPR033906">
    <property type="entry name" value="Lipase_N"/>
</dbReference>
<keyword evidence="11" id="KW-1185">Reference proteome</keyword>
<dbReference type="InterPro" id="IPR001024">
    <property type="entry name" value="PLAT/LH2_dom"/>
</dbReference>
<feature type="chain" id="PRO_5034504866" evidence="8">
    <location>
        <begin position="17"/>
        <end position="494"/>
    </location>
</feature>
<evidence type="ECO:0000313" key="12">
    <source>
        <dbReference type="RefSeq" id="XP_022092228.1"/>
    </source>
</evidence>
<evidence type="ECO:0000256" key="8">
    <source>
        <dbReference type="SAM" id="SignalP"/>
    </source>
</evidence>
<evidence type="ECO:0000259" key="9">
    <source>
        <dbReference type="Pfam" id="PF00151"/>
    </source>
</evidence>
<keyword evidence="6" id="KW-0479">Metal-binding</keyword>
<keyword evidence="4" id="KW-1015">Disulfide bond</keyword>
<evidence type="ECO:0000256" key="6">
    <source>
        <dbReference type="PIRSR" id="PIRSR000865-2"/>
    </source>
</evidence>
<protein>
    <submittedName>
        <fullName evidence="12">Pancreatic triacylglycerol lipase-like</fullName>
    </submittedName>
</protein>
<dbReference type="OrthoDB" id="199913at2759"/>
<feature type="active site" description="Charge relay system" evidence="5">
    <location>
        <position position="287"/>
    </location>
</feature>
<feature type="binding site" evidence="6">
    <location>
        <position position="221"/>
    </location>
    <ligand>
        <name>Ca(2+)</name>
        <dbReference type="ChEBI" id="CHEBI:29108"/>
    </ligand>
</feature>
<dbReference type="OMA" id="EPWVQGH"/>
<evidence type="ECO:0000256" key="4">
    <source>
        <dbReference type="ARBA" id="ARBA00023157"/>
    </source>
</evidence>
<reference evidence="12" key="1">
    <citation type="submission" date="2025-08" db="UniProtKB">
        <authorList>
            <consortium name="RefSeq"/>
        </authorList>
    </citation>
    <scope>IDENTIFICATION</scope>
</reference>
<feature type="signal peptide" evidence="8">
    <location>
        <begin position="1"/>
        <end position="16"/>
    </location>
</feature>
<dbReference type="CDD" id="cd00707">
    <property type="entry name" value="Pancreat_lipase_like"/>
    <property type="match status" value="1"/>
</dbReference>
<evidence type="ECO:0000256" key="3">
    <source>
        <dbReference type="ARBA" id="ARBA00022525"/>
    </source>
</evidence>
<dbReference type="PRINTS" id="PR00823">
    <property type="entry name" value="PANCLIPASE"/>
</dbReference>